<proteinExistence type="predicted"/>
<feature type="non-terminal residue" evidence="1">
    <location>
        <position position="23"/>
    </location>
</feature>
<comment type="caution">
    <text evidence="1">The sequence shown here is derived from an EMBL/GenBank/DDBJ whole genome shotgun (WGS) entry which is preliminary data.</text>
</comment>
<evidence type="ECO:0000313" key="1">
    <source>
        <dbReference type="EMBL" id="KKK79539.1"/>
    </source>
</evidence>
<reference evidence="1" key="1">
    <citation type="journal article" date="2015" name="Nature">
        <title>Complex archaea that bridge the gap between prokaryotes and eukaryotes.</title>
        <authorList>
            <person name="Spang A."/>
            <person name="Saw J.H."/>
            <person name="Jorgensen S.L."/>
            <person name="Zaremba-Niedzwiedzka K."/>
            <person name="Martijn J."/>
            <person name="Lind A.E."/>
            <person name="van Eijk R."/>
            <person name="Schleper C."/>
            <person name="Guy L."/>
            <person name="Ettema T.J."/>
        </authorList>
    </citation>
    <scope>NUCLEOTIDE SEQUENCE</scope>
</reference>
<organism evidence="1">
    <name type="scientific">marine sediment metagenome</name>
    <dbReference type="NCBI Taxonomy" id="412755"/>
    <lineage>
        <taxon>unclassified sequences</taxon>
        <taxon>metagenomes</taxon>
        <taxon>ecological metagenomes</taxon>
    </lineage>
</organism>
<protein>
    <submittedName>
        <fullName evidence="1">Uncharacterized protein</fullName>
    </submittedName>
</protein>
<gene>
    <name evidence="1" type="ORF">LCGC14_2832500</name>
</gene>
<sequence>MGHHSTWPEWIYIGVVIAVLVCV</sequence>
<name>A0A0F9AM40_9ZZZZ</name>
<dbReference type="EMBL" id="LAZR01053980">
    <property type="protein sequence ID" value="KKK79539.1"/>
    <property type="molecule type" value="Genomic_DNA"/>
</dbReference>
<dbReference type="AlphaFoldDB" id="A0A0F9AM40"/>
<accession>A0A0F9AM40</accession>